<gene>
    <name evidence="2" type="ORF">GB881_00455</name>
</gene>
<keyword evidence="3" id="KW-1185">Reference proteome</keyword>
<feature type="transmembrane region" description="Helical" evidence="1">
    <location>
        <begin position="66"/>
        <end position="88"/>
    </location>
</feature>
<feature type="transmembrane region" description="Helical" evidence="1">
    <location>
        <begin position="94"/>
        <end position="115"/>
    </location>
</feature>
<evidence type="ECO:0000256" key="1">
    <source>
        <dbReference type="SAM" id="Phobius"/>
    </source>
</evidence>
<organism evidence="2 3">
    <name type="scientific">Georgenia subflava</name>
    <dbReference type="NCBI Taxonomy" id="1622177"/>
    <lineage>
        <taxon>Bacteria</taxon>
        <taxon>Bacillati</taxon>
        <taxon>Actinomycetota</taxon>
        <taxon>Actinomycetes</taxon>
        <taxon>Micrococcales</taxon>
        <taxon>Bogoriellaceae</taxon>
        <taxon>Georgenia</taxon>
    </lineage>
</organism>
<keyword evidence="1" id="KW-1133">Transmembrane helix</keyword>
<accession>A0A6N7EC32</accession>
<comment type="caution">
    <text evidence="2">The sequence shown here is derived from an EMBL/GenBank/DDBJ whole genome shotgun (WGS) entry which is preliminary data.</text>
</comment>
<evidence type="ECO:0000313" key="2">
    <source>
        <dbReference type="EMBL" id="MPV35530.1"/>
    </source>
</evidence>
<keyword evidence="1" id="KW-0812">Transmembrane</keyword>
<keyword evidence="1" id="KW-0472">Membrane</keyword>
<protein>
    <submittedName>
        <fullName evidence="2">Uncharacterized protein</fullName>
    </submittedName>
</protein>
<proteinExistence type="predicted"/>
<feature type="transmembrane region" description="Helical" evidence="1">
    <location>
        <begin position="37"/>
        <end position="54"/>
    </location>
</feature>
<dbReference type="RefSeq" id="WP_152193434.1">
    <property type="nucleotide sequence ID" value="NZ_VUKD01000001.1"/>
</dbReference>
<sequence>MYSSKSGQSRIDRFVLTFAGLLVLTLIGMFAGSPALIIIPVPLLIALLTFMSVLDRENGWPDRATITALIAFHTVSTALWVVALVALYDERIAIAGMPISTGVLTLVAWPFYALFSGPLYAFCAERLGLTTIHASLAPSPDAAPETA</sequence>
<reference evidence="2 3" key="1">
    <citation type="submission" date="2019-10" db="EMBL/GenBank/DDBJ databases">
        <title>Georgenia wutianyii sp. nov. and Georgenia yuyongxinii sp. nov. isolated from plateau pika (Ochotona curzoniae) in the Qinghai-Tibet plateau of China.</title>
        <authorList>
            <person name="Tian Z."/>
        </authorList>
    </citation>
    <scope>NUCLEOTIDE SEQUENCE [LARGE SCALE GENOMIC DNA]</scope>
    <source>
        <strain evidence="2 3">JCM 19765</strain>
    </source>
</reference>
<evidence type="ECO:0000313" key="3">
    <source>
        <dbReference type="Proteomes" id="UP000437709"/>
    </source>
</evidence>
<dbReference type="Proteomes" id="UP000437709">
    <property type="component" value="Unassembled WGS sequence"/>
</dbReference>
<dbReference type="AlphaFoldDB" id="A0A6N7EC32"/>
<dbReference type="OrthoDB" id="5193566at2"/>
<dbReference type="EMBL" id="WHPC01000001">
    <property type="protein sequence ID" value="MPV35530.1"/>
    <property type="molecule type" value="Genomic_DNA"/>
</dbReference>
<name>A0A6N7EC32_9MICO</name>
<feature type="transmembrane region" description="Helical" evidence="1">
    <location>
        <begin position="12"/>
        <end position="31"/>
    </location>
</feature>